<feature type="transmembrane region" description="Helical" evidence="10">
    <location>
        <begin position="163"/>
        <end position="182"/>
    </location>
</feature>
<keyword evidence="5" id="KW-0808">Transferase</keyword>
<dbReference type="Proteomes" id="UP000622317">
    <property type="component" value="Unassembled WGS sequence"/>
</dbReference>
<keyword evidence="10" id="KW-0812">Transmembrane</keyword>
<dbReference type="Gene3D" id="1.10.287.130">
    <property type="match status" value="1"/>
</dbReference>
<reference evidence="13" key="1">
    <citation type="submission" date="2020-09" db="EMBL/GenBank/DDBJ databases">
        <title>Pelagicoccus enzymogenes sp. nov. with an EPS production, isolated from marine sediment.</title>
        <authorList>
            <person name="Feng X."/>
        </authorList>
    </citation>
    <scope>NUCLEOTIDE SEQUENCE</scope>
    <source>
        <strain evidence="13">NFK12</strain>
    </source>
</reference>
<feature type="domain" description="Histidine kinase" evidence="11">
    <location>
        <begin position="370"/>
        <end position="587"/>
    </location>
</feature>
<evidence type="ECO:0000256" key="8">
    <source>
        <dbReference type="ARBA" id="ARBA00022840"/>
    </source>
</evidence>
<comment type="subcellular location">
    <subcellularLocation>
        <location evidence="2">Membrane</location>
    </subcellularLocation>
</comment>
<keyword evidence="10" id="KW-1133">Transmembrane helix</keyword>
<dbReference type="Pfam" id="PF02518">
    <property type="entry name" value="HATPase_c"/>
    <property type="match status" value="1"/>
</dbReference>
<keyword evidence="10" id="KW-0472">Membrane</keyword>
<evidence type="ECO:0000256" key="10">
    <source>
        <dbReference type="SAM" id="Phobius"/>
    </source>
</evidence>
<keyword evidence="14" id="KW-1185">Reference proteome</keyword>
<dbReference type="PANTHER" id="PTHR42878">
    <property type="entry name" value="TWO-COMPONENT HISTIDINE KINASE"/>
    <property type="match status" value="1"/>
</dbReference>
<dbReference type="RefSeq" id="WP_191616229.1">
    <property type="nucleotide sequence ID" value="NZ_JACYFG010000007.1"/>
</dbReference>
<dbReference type="Pfam" id="PF00512">
    <property type="entry name" value="HisKA"/>
    <property type="match status" value="1"/>
</dbReference>
<dbReference type="GO" id="GO:0000156">
    <property type="term" value="F:phosphorelay response regulator activity"/>
    <property type="evidence" value="ECO:0007669"/>
    <property type="project" value="TreeGrafter"/>
</dbReference>
<keyword evidence="6" id="KW-0547">Nucleotide-binding</keyword>
<evidence type="ECO:0000256" key="5">
    <source>
        <dbReference type="ARBA" id="ARBA00022679"/>
    </source>
</evidence>
<dbReference type="PANTHER" id="PTHR42878:SF7">
    <property type="entry name" value="SENSOR HISTIDINE KINASE GLRK"/>
    <property type="match status" value="1"/>
</dbReference>
<comment type="caution">
    <text evidence="13">The sequence shown here is derived from an EMBL/GenBank/DDBJ whole genome shotgun (WGS) entry which is preliminary data.</text>
</comment>
<dbReference type="GO" id="GO:0005524">
    <property type="term" value="F:ATP binding"/>
    <property type="evidence" value="ECO:0007669"/>
    <property type="project" value="UniProtKB-KW"/>
</dbReference>
<proteinExistence type="predicted"/>
<dbReference type="SUPFAM" id="SSF55874">
    <property type="entry name" value="ATPase domain of HSP90 chaperone/DNA topoisomerase II/histidine kinase"/>
    <property type="match status" value="1"/>
</dbReference>
<dbReference type="PRINTS" id="PR00344">
    <property type="entry name" value="BCTRLSENSOR"/>
</dbReference>
<dbReference type="GO" id="GO:0016020">
    <property type="term" value="C:membrane"/>
    <property type="evidence" value="ECO:0007669"/>
    <property type="project" value="UniProtKB-SubCell"/>
</dbReference>
<evidence type="ECO:0000259" key="11">
    <source>
        <dbReference type="PROSITE" id="PS50109"/>
    </source>
</evidence>
<dbReference type="AlphaFoldDB" id="A0A927F747"/>
<keyword evidence="4" id="KW-0597">Phosphoprotein</keyword>
<keyword evidence="7" id="KW-0418">Kinase</keyword>
<gene>
    <name evidence="13" type="ORF">IEN85_06260</name>
</gene>
<evidence type="ECO:0000256" key="1">
    <source>
        <dbReference type="ARBA" id="ARBA00000085"/>
    </source>
</evidence>
<evidence type="ECO:0000256" key="4">
    <source>
        <dbReference type="ARBA" id="ARBA00022553"/>
    </source>
</evidence>
<feature type="domain" description="HAMP" evidence="12">
    <location>
        <begin position="186"/>
        <end position="239"/>
    </location>
</feature>
<dbReference type="SMART" id="SM00388">
    <property type="entry name" value="HisKA"/>
    <property type="match status" value="1"/>
</dbReference>
<evidence type="ECO:0000256" key="7">
    <source>
        <dbReference type="ARBA" id="ARBA00022777"/>
    </source>
</evidence>
<dbReference type="PROSITE" id="PS50109">
    <property type="entry name" value="HIS_KIN"/>
    <property type="match status" value="1"/>
</dbReference>
<dbReference type="Gene3D" id="6.10.340.10">
    <property type="match status" value="1"/>
</dbReference>
<evidence type="ECO:0000256" key="2">
    <source>
        <dbReference type="ARBA" id="ARBA00004370"/>
    </source>
</evidence>
<dbReference type="SMART" id="SM00387">
    <property type="entry name" value="HATPase_c"/>
    <property type="match status" value="1"/>
</dbReference>
<dbReference type="GO" id="GO:0000155">
    <property type="term" value="F:phosphorelay sensor kinase activity"/>
    <property type="evidence" value="ECO:0007669"/>
    <property type="project" value="InterPro"/>
</dbReference>
<organism evidence="13 14">
    <name type="scientific">Pelagicoccus enzymogenes</name>
    <dbReference type="NCBI Taxonomy" id="2773457"/>
    <lineage>
        <taxon>Bacteria</taxon>
        <taxon>Pseudomonadati</taxon>
        <taxon>Verrucomicrobiota</taxon>
        <taxon>Opitutia</taxon>
        <taxon>Puniceicoccales</taxon>
        <taxon>Pelagicoccaceae</taxon>
        <taxon>Pelagicoccus</taxon>
    </lineage>
</organism>
<dbReference type="SMART" id="SM00304">
    <property type="entry name" value="HAMP"/>
    <property type="match status" value="1"/>
</dbReference>
<dbReference type="InterPro" id="IPR003660">
    <property type="entry name" value="HAMP_dom"/>
</dbReference>
<evidence type="ECO:0000256" key="9">
    <source>
        <dbReference type="ARBA" id="ARBA00023012"/>
    </source>
</evidence>
<dbReference type="GO" id="GO:0030295">
    <property type="term" value="F:protein kinase activator activity"/>
    <property type="evidence" value="ECO:0007669"/>
    <property type="project" value="TreeGrafter"/>
</dbReference>
<protein>
    <recommendedName>
        <fullName evidence="3">histidine kinase</fullName>
        <ecNumber evidence="3">2.7.13.3</ecNumber>
    </recommendedName>
</protein>
<sequence length="592" mass="66679">MLRSKLYIGMFPVAGLLILVCLYSVYNHARLSEELDRLQVEQYGSISEVERILLATSRLERAILLELEGETEIARNAYRRSMPAFERWMERDKLESESELTPLLRNLMSMGKAIFEGNRATSESMLQPLVEQIEDAGFRSISKNNSVIKSRNETLRGDSQSHFYVVVTAIIASVFLMGFVAFQLSQRILKPIDALTEYADLIGHGRYDMAGYTPSSKDEILRLESAFVEMAGRIAEYQRQSDIQVARTRRRMEECFNNLPNPVVFLNSNRDLAYRNPAANELLEAVSWESALLPQLSSRIEKVFGTGEEIVETDFDETISVKIGNETRFFLPIFVRVDSDAIEEIECGLVLQDITRLRLSDELKSDMVATVSHEIKTPVTSATMALHLVLEKSLGELTEDQEDMLQTATDDLARLRRMLDHFLEIARLERKSPRLDAVAETPLRIVSSVIDAFSMAAQSKDIQLVSHVEEGLPRVVVDLKAMEVGLSNYLSNAIKFSPAGSRVEAYACMMGSRIRFGVRDEGPGLSEDDLEIVFEKFYRSRRHRTIDGVGLGLSIVKDIAIAHEGTVGCLPLEPRGCDFFIELDPADPEQSE</sequence>
<name>A0A927F747_9BACT</name>
<dbReference type="PROSITE" id="PS50885">
    <property type="entry name" value="HAMP"/>
    <property type="match status" value="1"/>
</dbReference>
<dbReference type="CDD" id="cd00082">
    <property type="entry name" value="HisKA"/>
    <property type="match status" value="1"/>
</dbReference>
<accession>A0A927F747</accession>
<keyword evidence="8" id="KW-0067">ATP-binding</keyword>
<dbReference type="InterPro" id="IPR003594">
    <property type="entry name" value="HATPase_dom"/>
</dbReference>
<dbReference type="SUPFAM" id="SSF47384">
    <property type="entry name" value="Homodimeric domain of signal transducing histidine kinase"/>
    <property type="match status" value="1"/>
</dbReference>
<dbReference type="InterPro" id="IPR004358">
    <property type="entry name" value="Sig_transdc_His_kin-like_C"/>
</dbReference>
<evidence type="ECO:0000259" key="12">
    <source>
        <dbReference type="PROSITE" id="PS50885"/>
    </source>
</evidence>
<evidence type="ECO:0000256" key="3">
    <source>
        <dbReference type="ARBA" id="ARBA00012438"/>
    </source>
</evidence>
<feature type="transmembrane region" description="Helical" evidence="10">
    <location>
        <begin position="6"/>
        <end position="26"/>
    </location>
</feature>
<dbReference type="SUPFAM" id="SSF158472">
    <property type="entry name" value="HAMP domain-like"/>
    <property type="match status" value="1"/>
</dbReference>
<dbReference type="CDD" id="cd06225">
    <property type="entry name" value="HAMP"/>
    <property type="match status" value="1"/>
</dbReference>
<dbReference type="Pfam" id="PF00672">
    <property type="entry name" value="HAMP"/>
    <property type="match status" value="1"/>
</dbReference>
<dbReference type="InterPro" id="IPR036890">
    <property type="entry name" value="HATPase_C_sf"/>
</dbReference>
<dbReference type="Gene3D" id="3.30.565.10">
    <property type="entry name" value="Histidine kinase-like ATPase, C-terminal domain"/>
    <property type="match status" value="1"/>
</dbReference>
<comment type="catalytic activity">
    <reaction evidence="1">
        <text>ATP + protein L-histidine = ADP + protein N-phospho-L-histidine.</text>
        <dbReference type="EC" id="2.7.13.3"/>
    </reaction>
</comment>
<dbReference type="InterPro" id="IPR050351">
    <property type="entry name" value="BphY/WalK/GraS-like"/>
</dbReference>
<evidence type="ECO:0000313" key="13">
    <source>
        <dbReference type="EMBL" id="MBD5779089.1"/>
    </source>
</evidence>
<dbReference type="InterPro" id="IPR005467">
    <property type="entry name" value="His_kinase_dom"/>
</dbReference>
<dbReference type="CDD" id="cd00075">
    <property type="entry name" value="HATPase"/>
    <property type="match status" value="1"/>
</dbReference>
<dbReference type="EMBL" id="JACYFG010000007">
    <property type="protein sequence ID" value="MBD5779089.1"/>
    <property type="molecule type" value="Genomic_DNA"/>
</dbReference>
<dbReference type="InterPro" id="IPR036097">
    <property type="entry name" value="HisK_dim/P_sf"/>
</dbReference>
<dbReference type="GO" id="GO:0007234">
    <property type="term" value="P:osmosensory signaling via phosphorelay pathway"/>
    <property type="evidence" value="ECO:0007669"/>
    <property type="project" value="TreeGrafter"/>
</dbReference>
<evidence type="ECO:0000313" key="14">
    <source>
        <dbReference type="Proteomes" id="UP000622317"/>
    </source>
</evidence>
<dbReference type="EC" id="2.7.13.3" evidence="3"/>
<evidence type="ECO:0000256" key="6">
    <source>
        <dbReference type="ARBA" id="ARBA00022741"/>
    </source>
</evidence>
<keyword evidence="9" id="KW-0902">Two-component regulatory system</keyword>
<dbReference type="InterPro" id="IPR003661">
    <property type="entry name" value="HisK_dim/P_dom"/>
</dbReference>